<keyword evidence="1" id="KW-0732">Signal</keyword>
<feature type="chain" id="PRO_5012410486" description="Lipoprotein" evidence="1">
    <location>
        <begin position="24"/>
        <end position="43"/>
    </location>
</feature>
<proteinExistence type="predicted"/>
<gene>
    <name evidence="2" type="ORF">SAMN05920897_107120</name>
</gene>
<evidence type="ECO:0000256" key="1">
    <source>
        <dbReference type="SAM" id="SignalP"/>
    </source>
</evidence>
<dbReference type="Proteomes" id="UP000186400">
    <property type="component" value="Unassembled WGS sequence"/>
</dbReference>
<reference evidence="2 3" key="1">
    <citation type="submission" date="2017-01" db="EMBL/GenBank/DDBJ databases">
        <authorList>
            <person name="Mah S.A."/>
            <person name="Swanson W.J."/>
            <person name="Moy G.W."/>
            <person name="Vacquier V.D."/>
        </authorList>
    </citation>
    <scope>NUCLEOTIDE SEQUENCE [LARGE SCALE GENOMIC DNA]</scope>
    <source>
        <strain evidence="2 3">ASpG1</strain>
    </source>
</reference>
<evidence type="ECO:0000313" key="2">
    <source>
        <dbReference type="EMBL" id="SIQ35551.1"/>
    </source>
</evidence>
<name>A0A1N6S3A0_9SPIO</name>
<evidence type="ECO:0008006" key="4">
    <source>
        <dbReference type="Google" id="ProtNLM"/>
    </source>
</evidence>
<dbReference type="PROSITE" id="PS51257">
    <property type="entry name" value="PROKAR_LIPOPROTEIN"/>
    <property type="match status" value="1"/>
</dbReference>
<dbReference type="EMBL" id="FTMS01000007">
    <property type="protein sequence ID" value="SIQ35551.1"/>
    <property type="molecule type" value="Genomic_DNA"/>
</dbReference>
<dbReference type="AlphaFoldDB" id="A0A1N6S3A0"/>
<protein>
    <recommendedName>
        <fullName evidence="4">Lipoprotein</fullName>
    </recommendedName>
</protein>
<evidence type="ECO:0000313" key="3">
    <source>
        <dbReference type="Proteomes" id="UP000186400"/>
    </source>
</evidence>
<dbReference type="RefSeq" id="WP_268760066.1">
    <property type="nucleotide sequence ID" value="NZ_FTMS01000007.1"/>
</dbReference>
<keyword evidence="3" id="KW-1185">Reference proteome</keyword>
<sequence length="43" mass="4558">MKSIVKKMVVLAVAASALTLAFAACEPIEEGEMDQLPAEQPLN</sequence>
<organism evidence="2 3">
    <name type="scientific">Alkalispirochaeta americana</name>
    <dbReference type="NCBI Taxonomy" id="159291"/>
    <lineage>
        <taxon>Bacteria</taxon>
        <taxon>Pseudomonadati</taxon>
        <taxon>Spirochaetota</taxon>
        <taxon>Spirochaetia</taxon>
        <taxon>Spirochaetales</taxon>
        <taxon>Spirochaetaceae</taxon>
        <taxon>Alkalispirochaeta</taxon>
    </lineage>
</organism>
<accession>A0A1N6S3A0</accession>
<feature type="signal peptide" evidence="1">
    <location>
        <begin position="1"/>
        <end position="23"/>
    </location>
</feature>